<dbReference type="InterPro" id="IPR024079">
    <property type="entry name" value="MetalloPept_cat_dom_sf"/>
</dbReference>
<dbReference type="InterPro" id="IPR001818">
    <property type="entry name" value="Pept_M10_metallopeptidase"/>
</dbReference>
<dbReference type="Proteomes" id="UP001206126">
    <property type="component" value="Unassembled WGS sequence"/>
</dbReference>
<proteinExistence type="inferred from homology"/>
<dbReference type="SUPFAM" id="SSF51120">
    <property type="entry name" value="beta-Roll"/>
    <property type="match status" value="1"/>
</dbReference>
<dbReference type="InterPro" id="IPR018511">
    <property type="entry name" value="Hemolysin-typ_Ca-bd_CS"/>
</dbReference>
<dbReference type="Pfam" id="PF17936">
    <property type="entry name" value="Big_6"/>
    <property type="match status" value="1"/>
</dbReference>
<comment type="similarity">
    <text evidence="1">Belongs to the peptidase M10B family.</text>
</comment>
<gene>
    <name evidence="7" type="ORF">NX774_20820</name>
</gene>
<evidence type="ECO:0000256" key="5">
    <source>
        <dbReference type="ARBA" id="ARBA00022833"/>
    </source>
</evidence>
<dbReference type="InterPro" id="IPR013783">
    <property type="entry name" value="Ig-like_fold"/>
</dbReference>
<evidence type="ECO:0000256" key="2">
    <source>
        <dbReference type="ARBA" id="ARBA00022670"/>
    </source>
</evidence>
<dbReference type="Gene3D" id="3.40.390.10">
    <property type="entry name" value="Collagenase (Catalytic Domain)"/>
    <property type="match status" value="1"/>
</dbReference>
<dbReference type="InterPro" id="IPR011049">
    <property type="entry name" value="Serralysin-like_metalloprot_C"/>
</dbReference>
<keyword evidence="8" id="KW-1185">Reference proteome</keyword>
<evidence type="ECO:0000256" key="4">
    <source>
        <dbReference type="ARBA" id="ARBA00022801"/>
    </source>
</evidence>
<evidence type="ECO:0000259" key="6">
    <source>
        <dbReference type="SMART" id="SM00235"/>
    </source>
</evidence>
<dbReference type="InterPro" id="IPR044016">
    <property type="entry name" value="Big_13"/>
</dbReference>
<sequence length="719" mass="76589">MPTVNDLNTPLSGYNYIDALLDQGPDWNFLTPAGNTLLYTFSVTAGNEDGRSGQQAFSAAQQGWVRYALAELQKITGITFTETASGDAQLHFCNIDITDNSYTTGLCSWHSTYGPDATGELKYDATAYIYLDNNEFYAQNRDLTPGLPGYQTLLHELGHALGLKHPFLQPDDPPGTIVLPDSQDNTANTLMAYTEAGGTYQHYNQYDIAALNWLYGGDGLRGALGINSTTGARYITGTNGNDVLTGTPYDDTLEGDGGNDQINGGDGTDTVVFKGSRSDYRISQLESGALVVAGSAYEGTDTLTSVEYLKFLGDNSVQRAQVAADTTPPAAPTLSVAKNANGYALGSTPLVTGMAEPNSTINLYYAGNVVGTAKVDANGLWSVTTAPFPDGLNLWAYATATDTAGNVSLHSDTIYFNIDGHAPDMPTGGIFLDPGSNRPTFVGSGESGTIIQLVRVTDGTEVARTTVGADGSWYINNAGPLPNGDFTLAVVSVDAADNATSSANRVTFSINSALNVNGDAGANTFKPGAGDNAIDGNAGLDTAVYAAPRANFIVKKEVWGYSVTDNVGNGGHDTLINVERVQFSDGKWLALDIDGAAGKVYRMYQAAFDRTPDAGGYAYWLNAMDHGYTLNQVSGLVLANKEAVDLYMKDPSDEYFVTQLYHHVLHREPEGAGYQWWLDNVHKASRAEVLAMFSESPENQAQVIGTIQNGIDYTPWTGA</sequence>
<name>A0ABT2DGM6_9BURK</name>
<dbReference type="Gene3D" id="2.150.10.10">
    <property type="entry name" value="Serralysin-like metalloprotease, C-terminal"/>
    <property type="match status" value="1"/>
</dbReference>
<dbReference type="Pfam" id="PF19077">
    <property type="entry name" value="Big_13"/>
    <property type="match status" value="1"/>
</dbReference>
<feature type="domain" description="Peptidase metallopeptidase" evidence="6">
    <location>
        <begin position="23"/>
        <end position="205"/>
    </location>
</feature>
<accession>A0ABT2DGM6</accession>
<evidence type="ECO:0000313" key="7">
    <source>
        <dbReference type="EMBL" id="MCS0810374.1"/>
    </source>
</evidence>
<dbReference type="NCBIfam" id="NF033510">
    <property type="entry name" value="Ca_tandemer"/>
    <property type="match status" value="1"/>
</dbReference>
<dbReference type="EMBL" id="JANUHB010000006">
    <property type="protein sequence ID" value="MCS0810374.1"/>
    <property type="molecule type" value="Genomic_DNA"/>
</dbReference>
<keyword evidence="2" id="KW-0645">Protease</keyword>
<organism evidence="7 8">
    <name type="scientific">Massilia agilis</name>
    <dbReference type="NCBI Taxonomy" id="1811226"/>
    <lineage>
        <taxon>Bacteria</taxon>
        <taxon>Pseudomonadati</taxon>
        <taxon>Pseudomonadota</taxon>
        <taxon>Betaproteobacteria</taxon>
        <taxon>Burkholderiales</taxon>
        <taxon>Oxalobacteraceae</taxon>
        <taxon>Telluria group</taxon>
        <taxon>Massilia</taxon>
    </lineage>
</organism>
<dbReference type="InterPro" id="IPR041498">
    <property type="entry name" value="Big_6"/>
</dbReference>
<dbReference type="Pfam" id="PF13946">
    <property type="entry name" value="DUF4214"/>
    <property type="match status" value="1"/>
</dbReference>
<evidence type="ECO:0000313" key="8">
    <source>
        <dbReference type="Proteomes" id="UP001206126"/>
    </source>
</evidence>
<keyword evidence="3" id="KW-0479">Metal-binding</keyword>
<dbReference type="PROSITE" id="PS00330">
    <property type="entry name" value="HEMOLYSIN_CALCIUM"/>
    <property type="match status" value="1"/>
</dbReference>
<dbReference type="SUPFAM" id="SSF55486">
    <property type="entry name" value="Metalloproteases ('zincins'), catalytic domain"/>
    <property type="match status" value="1"/>
</dbReference>
<dbReference type="InterPro" id="IPR006026">
    <property type="entry name" value="Peptidase_Metallo"/>
</dbReference>
<keyword evidence="4" id="KW-0378">Hydrolase</keyword>
<keyword evidence="5" id="KW-0862">Zinc</keyword>
<reference evidence="7 8" key="1">
    <citation type="submission" date="2022-08" db="EMBL/GenBank/DDBJ databases">
        <title>Reclassification of Massilia species as members of the genera Telluria, Duganella, Pseudoduganella, Mokoshia gen. nov. and Zemynaea gen. nov. using orthogonal and non-orthogonal genome-based approaches.</title>
        <authorList>
            <person name="Bowman J.P."/>
        </authorList>
    </citation>
    <scope>NUCLEOTIDE SEQUENCE [LARGE SCALE GENOMIC DNA]</scope>
    <source>
        <strain evidence="7 8">JCM 31605</strain>
    </source>
</reference>
<evidence type="ECO:0000256" key="1">
    <source>
        <dbReference type="ARBA" id="ARBA00009490"/>
    </source>
</evidence>
<dbReference type="SMART" id="SM00235">
    <property type="entry name" value="ZnMc"/>
    <property type="match status" value="1"/>
</dbReference>
<protein>
    <submittedName>
        <fullName evidence="7">DUF4214 domain-containing protein</fullName>
    </submittedName>
</protein>
<comment type="caution">
    <text evidence="7">The sequence shown here is derived from an EMBL/GenBank/DDBJ whole genome shotgun (WGS) entry which is preliminary data.</text>
</comment>
<dbReference type="InterPro" id="IPR001343">
    <property type="entry name" value="Hemolysn_Ca-bd"/>
</dbReference>
<dbReference type="Gene3D" id="2.60.40.10">
    <property type="entry name" value="Immunoglobulins"/>
    <property type="match status" value="2"/>
</dbReference>
<dbReference type="RefSeq" id="WP_258824203.1">
    <property type="nucleotide sequence ID" value="NZ_JANUHB010000006.1"/>
</dbReference>
<evidence type="ECO:0000256" key="3">
    <source>
        <dbReference type="ARBA" id="ARBA00022723"/>
    </source>
</evidence>
<dbReference type="Pfam" id="PF00413">
    <property type="entry name" value="Peptidase_M10"/>
    <property type="match status" value="1"/>
</dbReference>
<dbReference type="InterPro" id="IPR025282">
    <property type="entry name" value="DUF4214"/>
</dbReference>
<dbReference type="Pfam" id="PF00353">
    <property type="entry name" value="HemolysinCabind"/>
    <property type="match status" value="2"/>
</dbReference>
<dbReference type="PRINTS" id="PR00313">
    <property type="entry name" value="CABNDNGRPT"/>
</dbReference>